<reference evidence="2 3" key="1">
    <citation type="journal article" date="2021" name="ACS Chem. Biol.">
        <title>Genomic-Led Discovery of a Novel Glycopeptide Antibiotic by Nonomuraea coxensis DSM 45129.</title>
        <authorList>
            <person name="Yushchuk O."/>
            <person name="Vior N.M."/>
            <person name="Andreo-Vidal A."/>
            <person name="Berini F."/>
            <person name="Ruckert C."/>
            <person name="Busche T."/>
            <person name="Binda E."/>
            <person name="Kalinowski J."/>
            <person name="Truman A.W."/>
            <person name="Marinelli F."/>
        </authorList>
    </citation>
    <scope>NUCLEOTIDE SEQUENCE [LARGE SCALE GENOMIC DNA]</scope>
    <source>
        <strain evidence="2 3">DSM 45129</strain>
    </source>
</reference>
<organism evidence="2 3">
    <name type="scientific">Nonomuraea coxensis DSM 45129</name>
    <dbReference type="NCBI Taxonomy" id="1122611"/>
    <lineage>
        <taxon>Bacteria</taxon>
        <taxon>Bacillati</taxon>
        <taxon>Actinomycetota</taxon>
        <taxon>Actinomycetes</taxon>
        <taxon>Streptosporangiales</taxon>
        <taxon>Streptosporangiaceae</taxon>
        <taxon>Nonomuraea</taxon>
    </lineage>
</organism>
<gene>
    <name evidence="2" type="ORF">Nocox_21045</name>
</gene>
<protein>
    <recommendedName>
        <fullName evidence="4">Transposase</fullName>
    </recommendedName>
</protein>
<accession>A0ABX8U5A6</accession>
<keyword evidence="3" id="KW-1185">Reference proteome</keyword>
<dbReference type="Proteomes" id="UP000824681">
    <property type="component" value="Chromosome"/>
</dbReference>
<evidence type="ECO:0000256" key="1">
    <source>
        <dbReference type="SAM" id="MobiDB-lite"/>
    </source>
</evidence>
<name>A0ABX8U5A6_9ACTN</name>
<dbReference type="EMBL" id="CP068985">
    <property type="protein sequence ID" value="QYC41817.1"/>
    <property type="molecule type" value="Genomic_DNA"/>
</dbReference>
<evidence type="ECO:0000313" key="3">
    <source>
        <dbReference type="Proteomes" id="UP000824681"/>
    </source>
</evidence>
<sequence>MRRSTGHGGPCRTGADLLTDKQKGRLADLFDAGARRSRDGLGVYQRMIAACREPDRKLGKELTEKLIDSLGAASRLPSPSSSRSAGR</sequence>
<feature type="region of interest" description="Disordered" evidence="1">
    <location>
        <begin position="68"/>
        <end position="87"/>
    </location>
</feature>
<evidence type="ECO:0008006" key="4">
    <source>
        <dbReference type="Google" id="ProtNLM"/>
    </source>
</evidence>
<proteinExistence type="predicted"/>
<evidence type="ECO:0000313" key="2">
    <source>
        <dbReference type="EMBL" id="QYC41817.1"/>
    </source>
</evidence>
<feature type="compositionally biased region" description="Low complexity" evidence="1">
    <location>
        <begin position="69"/>
        <end position="87"/>
    </location>
</feature>